<feature type="domain" description="Fe2OG dioxygenase" evidence="2">
    <location>
        <begin position="134"/>
        <end position="247"/>
    </location>
</feature>
<dbReference type="Proteomes" id="UP000189818">
    <property type="component" value="Unassembled WGS sequence"/>
</dbReference>
<comment type="similarity">
    <text evidence="1">Belongs to the iron/ascorbate-dependent oxidoreductase family.</text>
</comment>
<dbReference type="AlphaFoldDB" id="A0A1T5GNE1"/>
<keyword evidence="1" id="KW-0408">Iron</keyword>
<dbReference type="GO" id="GO:0016491">
    <property type="term" value="F:oxidoreductase activity"/>
    <property type="evidence" value="ECO:0007669"/>
    <property type="project" value="UniProtKB-KW"/>
</dbReference>
<dbReference type="OrthoDB" id="9781972at2"/>
<proteinExistence type="inferred from homology"/>
<dbReference type="EMBL" id="FUYM01000017">
    <property type="protein sequence ID" value="SKC09936.1"/>
    <property type="molecule type" value="Genomic_DNA"/>
</dbReference>
<organism evidence="3 4">
    <name type="scientific">Rhizorhabdus histidinilytica</name>
    <dbReference type="NCBI Taxonomy" id="439228"/>
    <lineage>
        <taxon>Bacteria</taxon>
        <taxon>Pseudomonadati</taxon>
        <taxon>Pseudomonadota</taxon>
        <taxon>Alphaproteobacteria</taxon>
        <taxon>Sphingomonadales</taxon>
        <taxon>Sphingomonadaceae</taxon>
        <taxon>Rhizorhabdus</taxon>
    </lineage>
</organism>
<evidence type="ECO:0000313" key="4">
    <source>
        <dbReference type="Proteomes" id="UP000189818"/>
    </source>
</evidence>
<protein>
    <recommendedName>
        <fullName evidence="2">Fe2OG dioxygenase domain-containing protein</fullName>
    </recommendedName>
</protein>
<dbReference type="InterPro" id="IPR005123">
    <property type="entry name" value="Oxoglu/Fe-dep_dioxygenase_dom"/>
</dbReference>
<reference evidence="4" key="1">
    <citation type="submission" date="2017-02" db="EMBL/GenBank/DDBJ databases">
        <authorList>
            <person name="Varghese N."/>
            <person name="Submissions S."/>
        </authorList>
    </citation>
    <scope>NUCLEOTIDE SEQUENCE [LARGE SCALE GENOMIC DNA]</scope>
    <source>
        <strain evidence="4">UM2</strain>
    </source>
</reference>
<dbReference type="STRING" id="439228.SAMN06295920_1172"/>
<name>A0A1T5GNE1_9SPHN</name>
<dbReference type="RefSeq" id="WP_079650778.1">
    <property type="nucleotide sequence ID" value="NZ_FUYM01000017.1"/>
</dbReference>
<dbReference type="Pfam" id="PF09859">
    <property type="entry name" value="Oxygenase-NA"/>
    <property type="match status" value="1"/>
</dbReference>
<keyword evidence="4" id="KW-1185">Reference proteome</keyword>
<evidence type="ECO:0000313" key="3">
    <source>
        <dbReference type="EMBL" id="SKC09936.1"/>
    </source>
</evidence>
<keyword evidence="1" id="KW-0560">Oxidoreductase</keyword>
<dbReference type="InterPro" id="IPR018655">
    <property type="entry name" value="DUF2086"/>
</dbReference>
<dbReference type="PROSITE" id="PS51471">
    <property type="entry name" value="FE2OG_OXY"/>
    <property type="match status" value="1"/>
</dbReference>
<evidence type="ECO:0000259" key="2">
    <source>
        <dbReference type="PROSITE" id="PS51471"/>
    </source>
</evidence>
<dbReference type="GO" id="GO:0046872">
    <property type="term" value="F:metal ion binding"/>
    <property type="evidence" value="ECO:0007669"/>
    <property type="project" value="UniProtKB-KW"/>
</dbReference>
<sequence>MNGSALRLPVSAGTSAEARVAGYDWQAIAGELDGFGCTILPALLSADQCRALAALYPDEGHFRSRVVMARHGFGRGEYRYFSYPLPDPVEALRTAIYPHLAGLADRWNARMGIDQRYPADHAAYLARCREAGQVRPTPLLLRYGSGDHNCLHQDIYGELVFPIQIAVLLSEPGEDFTGGEFVLTEQRPRMQSRVEVVPLRRGDAVAFAVHHRPVQGTRGTYRVTMRHGVSRLRSGERHTLGIIFHDAP</sequence>
<keyword evidence="1" id="KW-0479">Metal-binding</keyword>
<accession>A0A1T5GNE1</accession>
<dbReference type="Gene3D" id="2.60.120.620">
    <property type="entry name" value="q2cbj1_9rhob like domain"/>
    <property type="match status" value="1"/>
</dbReference>
<gene>
    <name evidence="3" type="ORF">SAMN06295920_1172</name>
</gene>
<evidence type="ECO:0000256" key="1">
    <source>
        <dbReference type="RuleBase" id="RU003682"/>
    </source>
</evidence>